<dbReference type="GO" id="GO:0005886">
    <property type="term" value="C:plasma membrane"/>
    <property type="evidence" value="ECO:0007669"/>
    <property type="project" value="UniProtKB-SubCell"/>
</dbReference>
<dbReference type="Pfam" id="PF07690">
    <property type="entry name" value="MFS_1"/>
    <property type="match status" value="1"/>
</dbReference>
<dbReference type="EMBL" id="CP120353">
    <property type="protein sequence ID" value="WET63277.1"/>
    <property type="molecule type" value="Genomic_DNA"/>
</dbReference>
<feature type="transmembrane region" description="Helical" evidence="6">
    <location>
        <begin position="96"/>
        <end position="116"/>
    </location>
</feature>
<dbReference type="InterPro" id="IPR036259">
    <property type="entry name" value="MFS_trans_sf"/>
</dbReference>
<evidence type="ECO:0000313" key="9">
    <source>
        <dbReference type="Proteomes" id="UP001221009"/>
    </source>
</evidence>
<feature type="transmembrane region" description="Helical" evidence="6">
    <location>
        <begin position="271"/>
        <end position="289"/>
    </location>
</feature>
<feature type="transmembrane region" description="Helical" evidence="6">
    <location>
        <begin position="35"/>
        <end position="56"/>
    </location>
</feature>
<dbReference type="PROSITE" id="PS50850">
    <property type="entry name" value="MFS"/>
    <property type="match status" value="1"/>
</dbReference>
<sequence>MNKNNWIVLLILCIWFVISFVTNILGPMLPMIIDSFGLSLTLAAFLPFSFFLAYGIMSIPAGMIIERFGGKISLLIAFSLAFLGAGLFVMFPTYPIVLTSLFAIGLGMAMLQVIILPLMREAGGEKKYAFNQVLAQIVFGAASFMSPFVLAGLMRKLTGEDSANDFFIRFLKGITPESLPWSSLYFIFTIVFVIMLVVISYVKFPKVELKEDEKAGTIQNYKELLRQKQVIFYFLGIIAYVGTEQGLANWMSLFLNMYHGVSPEGAGATTVAWFWGLMSIGCLLGLVIVKLIDSKLMLRIFSMIAILNLAIALFGPTQVAIIAFACCGFSISIMFSVIFALALNSVDKHHGAFSGILCTGIFGGALIPFIIGGLGDLIGLRYSMFFLFITLGYILSISYWAHPLVKNETIHLKDLLKQLIHPQNTPN</sequence>
<evidence type="ECO:0000256" key="6">
    <source>
        <dbReference type="SAM" id="Phobius"/>
    </source>
</evidence>
<keyword evidence="5 6" id="KW-0472">Membrane</keyword>
<proteinExistence type="predicted"/>
<feature type="transmembrane region" description="Helical" evidence="6">
    <location>
        <begin position="7"/>
        <end position="29"/>
    </location>
</feature>
<dbReference type="Proteomes" id="UP001221009">
    <property type="component" value="Chromosome"/>
</dbReference>
<evidence type="ECO:0000256" key="2">
    <source>
        <dbReference type="ARBA" id="ARBA00022475"/>
    </source>
</evidence>
<feature type="transmembrane region" description="Helical" evidence="6">
    <location>
        <begin position="321"/>
        <end position="343"/>
    </location>
</feature>
<feature type="domain" description="Major facilitator superfamily (MFS) profile" evidence="7">
    <location>
        <begin position="7"/>
        <end position="410"/>
    </location>
</feature>
<feature type="transmembrane region" description="Helical" evidence="6">
    <location>
        <begin position="128"/>
        <end position="150"/>
    </location>
</feature>
<dbReference type="SUPFAM" id="SSF103473">
    <property type="entry name" value="MFS general substrate transporter"/>
    <property type="match status" value="1"/>
</dbReference>
<feature type="transmembrane region" description="Helical" evidence="6">
    <location>
        <begin position="380"/>
        <end position="401"/>
    </location>
</feature>
<name>A0AAX3QK86_PARDI</name>
<dbReference type="InterPro" id="IPR011701">
    <property type="entry name" value="MFS"/>
</dbReference>
<keyword evidence="2" id="KW-1003">Cell membrane</keyword>
<feature type="transmembrane region" description="Helical" evidence="6">
    <location>
        <begin position="355"/>
        <end position="374"/>
    </location>
</feature>
<organism evidence="8 9">
    <name type="scientific">Parabacteroides distasonis</name>
    <dbReference type="NCBI Taxonomy" id="823"/>
    <lineage>
        <taxon>Bacteria</taxon>
        <taxon>Pseudomonadati</taxon>
        <taxon>Bacteroidota</taxon>
        <taxon>Bacteroidia</taxon>
        <taxon>Bacteroidales</taxon>
        <taxon>Tannerellaceae</taxon>
        <taxon>Parabacteroides</taxon>
    </lineage>
</organism>
<dbReference type="InterPro" id="IPR050375">
    <property type="entry name" value="MFS_TsgA-like"/>
</dbReference>
<dbReference type="PANTHER" id="PTHR43702:SF12">
    <property type="entry name" value="N-ACETYL GLUCOSAMINE TRANSPORTER NAGP"/>
    <property type="match status" value="1"/>
</dbReference>
<dbReference type="RefSeq" id="WP_122144389.1">
    <property type="nucleotide sequence ID" value="NZ_BAABYH010000001.1"/>
</dbReference>
<evidence type="ECO:0000313" key="8">
    <source>
        <dbReference type="EMBL" id="WET63277.1"/>
    </source>
</evidence>
<reference evidence="8" key="1">
    <citation type="submission" date="2023-03" db="EMBL/GenBank/DDBJ databases">
        <title>Parabacteroides distasonis, a bacteria resistant against UC.</title>
        <authorList>
            <person name="Dai W."/>
        </authorList>
    </citation>
    <scope>NUCLEOTIDE SEQUENCE</scope>
    <source>
        <strain evidence="8">F1-28</strain>
    </source>
</reference>
<feature type="transmembrane region" description="Helical" evidence="6">
    <location>
        <begin position="296"/>
        <end position="315"/>
    </location>
</feature>
<protein>
    <submittedName>
        <fullName evidence="8">MFS transporter</fullName>
    </submittedName>
</protein>
<evidence type="ECO:0000256" key="3">
    <source>
        <dbReference type="ARBA" id="ARBA00022692"/>
    </source>
</evidence>
<feature type="transmembrane region" description="Helical" evidence="6">
    <location>
        <begin position="68"/>
        <end position="90"/>
    </location>
</feature>
<feature type="transmembrane region" description="Helical" evidence="6">
    <location>
        <begin position="184"/>
        <end position="204"/>
    </location>
</feature>
<dbReference type="InterPro" id="IPR020846">
    <property type="entry name" value="MFS_dom"/>
</dbReference>
<dbReference type="PANTHER" id="PTHR43702">
    <property type="entry name" value="L-FUCOSE-PROTON SYMPORTER"/>
    <property type="match status" value="1"/>
</dbReference>
<comment type="subcellular location">
    <subcellularLocation>
        <location evidence="1">Cell inner membrane</location>
        <topology evidence="1">Multi-pass membrane protein</topology>
    </subcellularLocation>
</comment>
<evidence type="ECO:0000259" key="7">
    <source>
        <dbReference type="PROSITE" id="PS50850"/>
    </source>
</evidence>
<evidence type="ECO:0000256" key="1">
    <source>
        <dbReference type="ARBA" id="ARBA00004429"/>
    </source>
</evidence>
<evidence type="ECO:0000256" key="5">
    <source>
        <dbReference type="ARBA" id="ARBA00023136"/>
    </source>
</evidence>
<dbReference type="Gene3D" id="1.20.1250.20">
    <property type="entry name" value="MFS general substrate transporter like domains"/>
    <property type="match status" value="2"/>
</dbReference>
<keyword evidence="3 6" id="KW-0812">Transmembrane</keyword>
<dbReference type="AlphaFoldDB" id="A0AAX3QK86"/>
<accession>A0AAX3QK86</accession>
<evidence type="ECO:0000256" key="4">
    <source>
        <dbReference type="ARBA" id="ARBA00022989"/>
    </source>
</evidence>
<gene>
    <name evidence="8" type="ORF">P2T59_16450</name>
</gene>
<feature type="transmembrane region" description="Helical" evidence="6">
    <location>
        <begin position="230"/>
        <end position="251"/>
    </location>
</feature>
<dbReference type="GO" id="GO:0022857">
    <property type="term" value="F:transmembrane transporter activity"/>
    <property type="evidence" value="ECO:0007669"/>
    <property type="project" value="InterPro"/>
</dbReference>
<keyword evidence="4 6" id="KW-1133">Transmembrane helix</keyword>